<accession>A0A0F9PYW2</accession>
<dbReference type="InterPro" id="IPR013783">
    <property type="entry name" value="Ig-like_fold"/>
</dbReference>
<organism evidence="1">
    <name type="scientific">marine sediment metagenome</name>
    <dbReference type="NCBI Taxonomy" id="412755"/>
    <lineage>
        <taxon>unclassified sequences</taxon>
        <taxon>metagenomes</taxon>
        <taxon>ecological metagenomes</taxon>
    </lineage>
</organism>
<dbReference type="EMBL" id="LAZR01005633">
    <property type="protein sequence ID" value="KKM98337.1"/>
    <property type="molecule type" value="Genomic_DNA"/>
</dbReference>
<dbReference type="PROSITE" id="PS51257">
    <property type="entry name" value="PROKAR_LIPOPROTEIN"/>
    <property type="match status" value="1"/>
</dbReference>
<evidence type="ECO:0008006" key="2">
    <source>
        <dbReference type="Google" id="ProtNLM"/>
    </source>
</evidence>
<gene>
    <name evidence="1" type="ORF">LCGC14_1158930</name>
</gene>
<dbReference type="AlphaFoldDB" id="A0A0F9PYW2"/>
<sequence length="369" mass="39129">MTAKNIFLLGSMVFLLSACGGSEESPAQETIQSPTAEVLTPTVTSYINLAGVIASNQTKSTKVLGAVTSSRGVVGASLANTRANIVFPQTNETVQGNVSFLLEASDADGIAEVNLVLPSVNKSISLCSSDCGFDYEKSIIGLSPALYGVTPGEIRLEIWITDTLNNQALADAITFNWQPYQIEGITAQRDEDNINLSWQANPELNRYNVYIATQAGVSSTNINELENGQQFLSIQDTALSITESLTDKSYQVLITGVDGSGESGFANIINIAPVGGELAFAPEANVDQFQINEDQTLQGNVLTNDTNQYSGDLRVNADALILGGFTTSARSKQMVCFGCFRAGRLMIPCCSILKGVEGCPSHKGPSGSL</sequence>
<comment type="caution">
    <text evidence="1">The sequence shown here is derived from an EMBL/GenBank/DDBJ whole genome shotgun (WGS) entry which is preliminary data.</text>
</comment>
<evidence type="ECO:0000313" key="1">
    <source>
        <dbReference type="EMBL" id="KKM98337.1"/>
    </source>
</evidence>
<dbReference type="Gene3D" id="2.60.40.10">
    <property type="entry name" value="Immunoglobulins"/>
    <property type="match status" value="1"/>
</dbReference>
<proteinExistence type="predicted"/>
<protein>
    <recommendedName>
        <fullName evidence="2">Fibronectin type-III domain-containing protein</fullName>
    </recommendedName>
</protein>
<reference evidence="1" key="1">
    <citation type="journal article" date="2015" name="Nature">
        <title>Complex archaea that bridge the gap between prokaryotes and eukaryotes.</title>
        <authorList>
            <person name="Spang A."/>
            <person name="Saw J.H."/>
            <person name="Jorgensen S.L."/>
            <person name="Zaremba-Niedzwiedzka K."/>
            <person name="Martijn J."/>
            <person name="Lind A.E."/>
            <person name="van Eijk R."/>
            <person name="Schleper C."/>
            <person name="Guy L."/>
            <person name="Ettema T.J."/>
        </authorList>
    </citation>
    <scope>NUCLEOTIDE SEQUENCE</scope>
</reference>
<name>A0A0F9PYW2_9ZZZZ</name>